<keyword evidence="3" id="KW-1185">Reference proteome</keyword>
<proteinExistence type="predicted"/>
<dbReference type="AlphaFoldDB" id="A0AA39PW71"/>
<dbReference type="Proteomes" id="UP001175228">
    <property type="component" value="Unassembled WGS sequence"/>
</dbReference>
<accession>A0AA39PW71</accession>
<protein>
    <submittedName>
        <fullName evidence="2">Uncharacterized protein</fullName>
    </submittedName>
</protein>
<name>A0AA39PW71_9AGAR</name>
<reference evidence="2" key="1">
    <citation type="submission" date="2023-06" db="EMBL/GenBank/DDBJ databases">
        <authorList>
            <consortium name="Lawrence Berkeley National Laboratory"/>
            <person name="Ahrendt S."/>
            <person name="Sahu N."/>
            <person name="Indic B."/>
            <person name="Wong-Bajracharya J."/>
            <person name="Merenyi Z."/>
            <person name="Ke H.-M."/>
            <person name="Monk M."/>
            <person name="Kocsube S."/>
            <person name="Drula E."/>
            <person name="Lipzen A."/>
            <person name="Balint B."/>
            <person name="Henrissat B."/>
            <person name="Andreopoulos B."/>
            <person name="Martin F.M."/>
            <person name="Harder C.B."/>
            <person name="Rigling D."/>
            <person name="Ford K.L."/>
            <person name="Foster G.D."/>
            <person name="Pangilinan J."/>
            <person name="Papanicolaou A."/>
            <person name="Barry K."/>
            <person name="LaButti K."/>
            <person name="Viragh M."/>
            <person name="Koriabine M."/>
            <person name="Yan M."/>
            <person name="Riley R."/>
            <person name="Champramary S."/>
            <person name="Plett K.L."/>
            <person name="Tsai I.J."/>
            <person name="Slot J."/>
            <person name="Sipos G."/>
            <person name="Plett J."/>
            <person name="Nagy L.G."/>
            <person name="Grigoriev I.V."/>
        </authorList>
    </citation>
    <scope>NUCLEOTIDE SEQUENCE</scope>
    <source>
        <strain evidence="2">HWK02</strain>
    </source>
</reference>
<sequence>MHRYLHEVRARRIVPKMINIRQFWLKPQTRLDPDDTDVAELRKSTEVLETVQSIDEGRFDLNYARQEHAFTVLHEMIIFTKPATTQQGQHRAASLLFITHCFWVQLVILMPMAYPRSNDLLTEKNH</sequence>
<dbReference type="EMBL" id="JAUEPU010000033">
    <property type="protein sequence ID" value="KAK0491695.1"/>
    <property type="molecule type" value="Genomic_DNA"/>
</dbReference>
<keyword evidence="1" id="KW-0812">Transmembrane</keyword>
<gene>
    <name evidence="2" type="ORF">EDD18DRAFT_1109447</name>
</gene>
<evidence type="ECO:0000313" key="3">
    <source>
        <dbReference type="Proteomes" id="UP001175228"/>
    </source>
</evidence>
<comment type="caution">
    <text evidence="2">The sequence shown here is derived from an EMBL/GenBank/DDBJ whole genome shotgun (WGS) entry which is preliminary data.</text>
</comment>
<feature type="transmembrane region" description="Helical" evidence="1">
    <location>
        <begin position="95"/>
        <end position="114"/>
    </location>
</feature>
<organism evidence="2 3">
    <name type="scientific">Armillaria luteobubalina</name>
    <dbReference type="NCBI Taxonomy" id="153913"/>
    <lineage>
        <taxon>Eukaryota</taxon>
        <taxon>Fungi</taxon>
        <taxon>Dikarya</taxon>
        <taxon>Basidiomycota</taxon>
        <taxon>Agaricomycotina</taxon>
        <taxon>Agaricomycetes</taxon>
        <taxon>Agaricomycetidae</taxon>
        <taxon>Agaricales</taxon>
        <taxon>Marasmiineae</taxon>
        <taxon>Physalacriaceae</taxon>
        <taxon>Armillaria</taxon>
    </lineage>
</organism>
<evidence type="ECO:0000256" key="1">
    <source>
        <dbReference type="SAM" id="Phobius"/>
    </source>
</evidence>
<keyword evidence="1" id="KW-1133">Transmembrane helix</keyword>
<keyword evidence="1" id="KW-0472">Membrane</keyword>
<evidence type="ECO:0000313" key="2">
    <source>
        <dbReference type="EMBL" id="KAK0491695.1"/>
    </source>
</evidence>